<keyword evidence="15" id="KW-1185">Reference proteome</keyword>
<keyword evidence="2" id="KW-0433">Leucine-rich repeat</keyword>
<feature type="domain" description="Ig-like" evidence="13">
    <location>
        <begin position="465"/>
        <end position="559"/>
    </location>
</feature>
<feature type="domain" description="Ig-like" evidence="13">
    <location>
        <begin position="2031"/>
        <end position="2126"/>
    </location>
</feature>
<dbReference type="SMART" id="SM00082">
    <property type="entry name" value="LRRCT"/>
    <property type="match status" value="1"/>
</dbReference>
<feature type="domain" description="Ig-like" evidence="13">
    <location>
        <begin position="1927"/>
        <end position="2023"/>
    </location>
</feature>
<feature type="compositionally biased region" description="Basic residues" evidence="11">
    <location>
        <begin position="970"/>
        <end position="982"/>
    </location>
</feature>
<feature type="region of interest" description="Disordered" evidence="11">
    <location>
        <begin position="2246"/>
        <end position="2283"/>
    </location>
</feature>
<dbReference type="InterPro" id="IPR000483">
    <property type="entry name" value="Cys-rich_flank_reg_C"/>
</dbReference>
<feature type="compositionally biased region" description="Basic and acidic residues" evidence="11">
    <location>
        <begin position="875"/>
        <end position="901"/>
    </location>
</feature>
<keyword evidence="10" id="KW-0393">Immunoglobulin domain</keyword>
<evidence type="ECO:0000256" key="5">
    <source>
        <dbReference type="ARBA" id="ARBA00022737"/>
    </source>
</evidence>
<feature type="region of interest" description="Disordered" evidence="11">
    <location>
        <begin position="1341"/>
        <end position="1363"/>
    </location>
</feature>
<reference evidence="14" key="1">
    <citation type="submission" date="2025-08" db="UniProtKB">
        <authorList>
            <consortium name="Ensembl"/>
        </authorList>
    </citation>
    <scope>IDENTIFICATION</scope>
</reference>
<dbReference type="InterPro" id="IPR003598">
    <property type="entry name" value="Ig_sub2"/>
</dbReference>
<evidence type="ECO:0000256" key="9">
    <source>
        <dbReference type="ARBA" id="ARBA00023180"/>
    </source>
</evidence>
<dbReference type="SUPFAM" id="SSF48726">
    <property type="entry name" value="Immunoglobulin"/>
    <property type="match status" value="11"/>
</dbReference>
<feature type="compositionally biased region" description="Basic and acidic residues" evidence="11">
    <location>
        <begin position="2256"/>
        <end position="2274"/>
    </location>
</feature>
<comment type="subcellular location">
    <subcellularLocation>
        <location evidence="1">Membrane</location>
        <topology evidence="1">Single-pass membrane protein</topology>
    </subcellularLocation>
</comment>
<dbReference type="InterPro" id="IPR013106">
    <property type="entry name" value="Ig_V-set"/>
</dbReference>
<feature type="signal peptide" evidence="12">
    <location>
        <begin position="1"/>
        <end position="26"/>
    </location>
</feature>
<keyword evidence="6" id="KW-1133">Transmembrane helix</keyword>
<dbReference type="GeneTree" id="ENSGT00940000159942"/>
<evidence type="ECO:0000256" key="10">
    <source>
        <dbReference type="ARBA" id="ARBA00023319"/>
    </source>
</evidence>
<dbReference type="SMART" id="SM00369">
    <property type="entry name" value="LRR_TYP"/>
    <property type="match status" value="5"/>
</dbReference>
<dbReference type="Gene3D" id="2.60.40.10">
    <property type="entry name" value="Immunoglobulins"/>
    <property type="match status" value="11"/>
</dbReference>
<accession>A0A3Q2DCT4</accession>
<feature type="region of interest" description="Disordered" evidence="11">
    <location>
        <begin position="937"/>
        <end position="996"/>
    </location>
</feature>
<name>A0A3Q2DCT4_CYPVA</name>
<dbReference type="PROSITE" id="PS50835">
    <property type="entry name" value="IG_LIKE"/>
    <property type="match status" value="11"/>
</dbReference>
<keyword evidence="8" id="KW-1015">Disulfide bond</keyword>
<dbReference type="InterPro" id="IPR000372">
    <property type="entry name" value="LRRNT"/>
</dbReference>
<evidence type="ECO:0000256" key="8">
    <source>
        <dbReference type="ARBA" id="ARBA00023157"/>
    </source>
</evidence>
<dbReference type="SMART" id="SM00408">
    <property type="entry name" value="IGc2"/>
    <property type="match status" value="11"/>
</dbReference>
<evidence type="ECO:0000256" key="11">
    <source>
        <dbReference type="SAM" id="MobiDB-lite"/>
    </source>
</evidence>
<dbReference type="PANTHER" id="PTHR45842:SF25">
    <property type="entry name" value="CARBOXYPEPTIDASE N SUBUNIT 2-LIKE"/>
    <property type="match status" value="1"/>
</dbReference>
<dbReference type="InterPro" id="IPR001611">
    <property type="entry name" value="Leu-rich_rpt"/>
</dbReference>
<dbReference type="PROSITE" id="PS51450">
    <property type="entry name" value="LRR"/>
    <property type="match status" value="1"/>
</dbReference>
<dbReference type="GeneID" id="107091907"/>
<dbReference type="Pfam" id="PF13855">
    <property type="entry name" value="LRR_8"/>
    <property type="match status" value="2"/>
</dbReference>
<dbReference type="Gene3D" id="3.80.10.10">
    <property type="entry name" value="Ribonuclease Inhibitor"/>
    <property type="match status" value="2"/>
</dbReference>
<dbReference type="InterPro" id="IPR032675">
    <property type="entry name" value="LRR_dom_sf"/>
</dbReference>
<feature type="region of interest" description="Disordered" evidence="11">
    <location>
        <begin position="2306"/>
        <end position="2379"/>
    </location>
</feature>
<feature type="domain" description="Ig-like" evidence="13">
    <location>
        <begin position="2367"/>
        <end position="2443"/>
    </location>
</feature>
<evidence type="ECO:0000256" key="2">
    <source>
        <dbReference type="ARBA" id="ARBA00022614"/>
    </source>
</evidence>
<feature type="compositionally biased region" description="Low complexity" evidence="11">
    <location>
        <begin position="2343"/>
        <end position="2354"/>
    </location>
</feature>
<evidence type="ECO:0000256" key="12">
    <source>
        <dbReference type="SAM" id="SignalP"/>
    </source>
</evidence>
<dbReference type="OrthoDB" id="676979at2759"/>
<dbReference type="Pfam" id="PF13927">
    <property type="entry name" value="Ig_3"/>
    <property type="match status" value="6"/>
</dbReference>
<dbReference type="SUPFAM" id="SSF52058">
    <property type="entry name" value="L domain-like"/>
    <property type="match status" value="1"/>
</dbReference>
<evidence type="ECO:0000256" key="6">
    <source>
        <dbReference type="ARBA" id="ARBA00022989"/>
    </source>
</evidence>
<reference evidence="14" key="2">
    <citation type="submission" date="2025-09" db="UniProtKB">
        <authorList>
            <consortium name="Ensembl"/>
        </authorList>
    </citation>
    <scope>IDENTIFICATION</scope>
</reference>
<evidence type="ECO:0000256" key="7">
    <source>
        <dbReference type="ARBA" id="ARBA00023136"/>
    </source>
</evidence>
<feature type="region of interest" description="Disordered" evidence="11">
    <location>
        <begin position="872"/>
        <end position="903"/>
    </location>
</feature>
<evidence type="ECO:0000259" key="13">
    <source>
        <dbReference type="PROSITE" id="PS50835"/>
    </source>
</evidence>
<feature type="region of interest" description="Disordered" evidence="11">
    <location>
        <begin position="831"/>
        <end position="858"/>
    </location>
</feature>
<feature type="compositionally biased region" description="Low complexity" evidence="11">
    <location>
        <begin position="1224"/>
        <end position="1267"/>
    </location>
</feature>
<proteinExistence type="predicted"/>
<feature type="domain" description="Ig-like" evidence="13">
    <location>
        <begin position="566"/>
        <end position="657"/>
    </location>
</feature>
<dbReference type="InterPro" id="IPR036179">
    <property type="entry name" value="Ig-like_dom_sf"/>
</dbReference>
<evidence type="ECO:0000313" key="14">
    <source>
        <dbReference type="Ensembl" id="ENSCVAP00000016617.1"/>
    </source>
</evidence>
<feature type="compositionally biased region" description="Polar residues" evidence="11">
    <location>
        <begin position="959"/>
        <end position="969"/>
    </location>
</feature>
<feature type="chain" id="PRO_5018528156" evidence="12">
    <location>
        <begin position="27"/>
        <end position="2702"/>
    </location>
</feature>
<evidence type="ECO:0000256" key="1">
    <source>
        <dbReference type="ARBA" id="ARBA00004167"/>
    </source>
</evidence>
<dbReference type="InterPro" id="IPR007110">
    <property type="entry name" value="Ig-like_dom"/>
</dbReference>
<feature type="compositionally biased region" description="Low complexity" evidence="11">
    <location>
        <begin position="1278"/>
        <end position="1290"/>
    </location>
</feature>
<dbReference type="SMART" id="SM00409">
    <property type="entry name" value="IG"/>
    <property type="match status" value="11"/>
</dbReference>
<sequence length="2702" mass="296182">MYQIGSAPIALLALLVLTLKVPRGQSCPRSCNCYQANEVHCTFRSLLTVPPSLPERTRRINLGFNSIGRLDDKSLLGLKRVELLMLHSNDLQHLPDGVFKDMKSLQILKLSYNKLTEISSSLTFFGLTSLLRLYLDHNLLQHIHPRALLQLPSLRLLRLQGNRLHQLHPHALCTLSILNTYYFSTLRHIDLSNNSLTILPKGCITTAPLLETLNLHANPWSCDCRMKWLLSWSLAHPGLLKCPGGPGCPVCAFPLLLQGQGLLDQTTLQCSAPIINFPGKERHLESDLSKINTSENFREPFGNVSLGLSDQQGYSVDLNCNITHIADSPDIAPPPDLSWGSSSPLSLALSLPLDCPVVEQTYQKLWRILAYYSETAVRLEKEIMLSKAPALAYRYKQTLQTDGYYHTGIKASVQAIPEWLLQSAISIQLDRAQSNRHTFRLIYSTRVSAQPDTPFNPTLPSPSYPWVMILTNHTNTVVTAVAGRDIQLSCPFLSSTNPSVQWILPDGSKLNTPFSSLDGRLQVSASRLLLKRVQLSDGGLYYCVAKAGRDVDVLPLHLAVEESSVPYSGELSGPPVFGTIGDSITLTCRISGSPEPLASWILPDGNIARQGLAVSGGSVVHLNGSLSLLRPTLKDRGYYRCIAVNQHGRDTMSMELILKAQQISGLETTFPRGPQSASGRSTKIPAPIFGQIDEGSGDEEDEGKQKTSTGILRYPTSLQQRLNKKYPIKKQQRIAPVREGPMRRVGGPTSSNKQISPHFKNRHRLTTKKHRIDPQKWADILAKIRQKTTNSTSTTSGIKPTTESIYEGKDKQLSGKGKAEDTYRVIAHTIQEEPETEGSSVDDTNVKGEKLQPIQPPNKDAQIVKTRKNITKTENLAERPEDEHLDSEIGTKTHTENENKQTVKSVSPVMEIEHVTLNKSSETNNIVLESTMLHEQGPKLSPVRTGSQNPQKGLFPNMIPNSRPRSPWNTRRKIGQRRRNNRPRIQPVNTLQPYSDPLNVTTQAVTLKSTPDTITVALPVSTPTFPPIMVTLRDYFRTAPNVVTQTPLSSTISDSQINTTSDFVSLPLKHSPATQHTYTDTGLMIHSGKEQITEESAFNSTLAPTHSTIIVSEAYVPGTDNRTFTHAVQAYTTTQTTLGKHAEITPSKLNKELETNVLGESYFSVTHSLTSSLVPTASSTTANTAKIITTSSAAPKKASYFGSTKSPPASMTNEDAPPTTTQAVITSPTMSPSTPIITPVSRQTSAASTSTSPTFSSKTSSTLTSTTPYRPVTQRLKSYSNPPNSKSNAPVSINAILNTLSHSFSTTASGMKTTILTPTESALTSTHLTKVTTRSTLLSTTTTMETRDAKALPRSKEATGPFDHRVNNEKQRQMTTDWKNHGVNTIPDLQRNRFHQPPSSLPASPRAPVVNSKPRIADPHIRRVSVPAGSMARLTCEVQGVPKPSITWTKVPKGAVMSIHSRAQRFEVLPNGTLVIQNVQVQDKGTYICSATSYLGRDRLLTILEVWTRPPHMQLMTYREVTIHQGGQVHLKCQADGAPSPLLSWVLPNGSTLTSISTFPNRFRMDTNGTLYISVALPADQGVYRCVASNSAGATSATVRLYVSSLPPVIQQPREEHLRFAVGWPVFVHCSARGSPTPTLLWQIPDGKLVRPSQFLHGNLFVLPNGTLHIRNLGLKDTGSYECTATNAIGTSKRTVMLDVQDEEANSQNTSNSSLFNKSRTSLIPSQPSDTFSSTKFSLLNISDRTKNLTVGPFPISFPTINKKVKDYQQNFTNNRSKNNFSVFSPSTLLTNNTKVSPSVNSTRVTSSSTAGKKPLAFWQTQPVSPFTKARIVSTSPFTSTVNYGGSLNLNCSVIGYPSPTIIWRIPTRKLVDMHYSFDQRLKVHPNGTLSVHAVTQKDSGDYLCIARNKVADDYRILRVSVATKPPTIEPKQPVNQTVSIGEPLKVDCQASGLPHPAVRWNLPNGTILNSVLIADNNRGQKQQITVFDNGTLLVPAVGIEEEGEYMCYAENQAGQDTMKIIVRAMRTTTPNFIVDKKHHYIKVRQGETATIPCLTKGDPAPTVTWLSPELLVIPQSLGSGPYSERFVVASDGTLKVHSAQSIDSGNYTCQTSNSAGINSIVVNLDVEPSTDRIMGQVVKGQGIKKPDGYNSVITIRNIQSQSNVIEDKIRNNSYSNNSRIRNLFPNSYANSLFSASNPTLRGYGQHGFKSPVQGFTTPQGNVGIRVRTNEAENIGIRIDSTELNRSTASIQSRSGHLDHRESVHRGESAERNPETNNNEVIAEKKSIDTIISRDNSRLPVISTNGQSIRGMLPSNGAGTSTVKGRDFNRNRHLGVSIDSRRNGISSRSNSDRGLSGGRTTKQRAVKGQTVTLPCPYQGHPPQRLAWLRPGNGMLPAPYYGNRLTVHHNGSLELRNVQVSDSGTLICIAKTEGGDTLMRIQLQVFESFVEMSSGQEVENKARKENLNSTQTSNLRTVSSVQHQQSHLGFSDIPHVINSSGTSSSVSTPMVNTRTAPVVSTIDGETLRLLCPASHTSGSFTWMMPGGKMLSRGDNVDQGRYVVQEDGTLIIKQVSVYDRGNYICRFSSHDPASVSITTVPVIVIAYPPRISVGPLPVTYTTAGVAVELPCLTIATPRATVSWETPDLTQLTVMGRPRIYGNLYLSPNGSLLIQNPSHRDTGFYRCIAKNVIGVDSKATYLHVM</sequence>
<organism evidence="14 15">
    <name type="scientific">Cyprinodon variegatus</name>
    <name type="common">Sheepshead minnow</name>
    <dbReference type="NCBI Taxonomy" id="28743"/>
    <lineage>
        <taxon>Eukaryota</taxon>
        <taxon>Metazoa</taxon>
        <taxon>Chordata</taxon>
        <taxon>Craniata</taxon>
        <taxon>Vertebrata</taxon>
        <taxon>Euteleostomi</taxon>
        <taxon>Actinopterygii</taxon>
        <taxon>Neopterygii</taxon>
        <taxon>Teleostei</taxon>
        <taxon>Neoteleostei</taxon>
        <taxon>Acanthomorphata</taxon>
        <taxon>Ovalentaria</taxon>
        <taxon>Atherinomorphae</taxon>
        <taxon>Cyprinodontiformes</taxon>
        <taxon>Cyprinodontidae</taxon>
        <taxon>Cyprinodon</taxon>
    </lineage>
</organism>
<feature type="region of interest" description="Disordered" evidence="11">
    <location>
        <begin position="670"/>
        <end position="710"/>
    </location>
</feature>
<dbReference type="SMART" id="SM00013">
    <property type="entry name" value="LRRNT"/>
    <property type="match status" value="1"/>
</dbReference>
<dbReference type="FunFam" id="2.60.40.10:FF:000076">
    <property type="entry name" value="Leucine-rich repeat and Ig domain-containing 4"/>
    <property type="match status" value="2"/>
</dbReference>
<keyword evidence="3" id="KW-0812">Transmembrane</keyword>
<feature type="compositionally biased region" description="Polar residues" evidence="11">
    <location>
        <begin position="2246"/>
        <end position="2255"/>
    </location>
</feature>
<dbReference type="SMART" id="SM00406">
    <property type="entry name" value="IGv"/>
    <property type="match status" value="7"/>
</dbReference>
<dbReference type="InterPro" id="IPR013098">
    <property type="entry name" value="Ig_I-set"/>
</dbReference>
<evidence type="ECO:0000313" key="15">
    <source>
        <dbReference type="Proteomes" id="UP000265020"/>
    </source>
</evidence>
<evidence type="ECO:0000256" key="4">
    <source>
        <dbReference type="ARBA" id="ARBA00022729"/>
    </source>
</evidence>
<dbReference type="InterPro" id="IPR003599">
    <property type="entry name" value="Ig_sub"/>
</dbReference>
<dbReference type="FunFam" id="2.60.40.10:FF:001377">
    <property type="entry name" value="Matrix remodeling associated 5"/>
    <property type="match status" value="1"/>
</dbReference>
<dbReference type="RefSeq" id="XP_015241618.1">
    <property type="nucleotide sequence ID" value="XM_015386132.1"/>
</dbReference>
<feature type="domain" description="Ig-like" evidence="13">
    <location>
        <begin position="2607"/>
        <end position="2702"/>
    </location>
</feature>
<dbReference type="STRING" id="28743.ENSCVAP00000016617"/>
<keyword evidence="7" id="KW-0472">Membrane</keyword>
<protein>
    <submittedName>
        <fullName evidence="14">Matrix-remodeling-associated protein 5-like</fullName>
    </submittedName>
</protein>
<dbReference type="KEGG" id="cvg:107091907"/>
<dbReference type="OMA" id="CNITHSS"/>
<dbReference type="GO" id="GO:0016020">
    <property type="term" value="C:membrane"/>
    <property type="evidence" value="ECO:0007669"/>
    <property type="project" value="UniProtKB-SubCell"/>
</dbReference>
<dbReference type="InterPro" id="IPR013783">
    <property type="entry name" value="Ig-like_fold"/>
</dbReference>
<dbReference type="Proteomes" id="UP000265020">
    <property type="component" value="Unassembled WGS sequence"/>
</dbReference>
<feature type="region of interest" description="Disordered" evidence="11">
    <location>
        <begin position="1197"/>
        <end position="1290"/>
    </location>
</feature>
<dbReference type="CDD" id="cd00096">
    <property type="entry name" value="Ig"/>
    <property type="match status" value="3"/>
</dbReference>
<dbReference type="Ensembl" id="ENSCVAT00000025054.1">
    <property type="protein sequence ID" value="ENSCVAP00000016617.1"/>
    <property type="gene ID" value="ENSCVAG00000019594.1"/>
</dbReference>
<dbReference type="Pfam" id="PF07679">
    <property type="entry name" value="I-set"/>
    <property type="match status" value="4"/>
</dbReference>
<evidence type="ECO:0000256" key="3">
    <source>
        <dbReference type="ARBA" id="ARBA00022692"/>
    </source>
</evidence>
<dbReference type="InterPro" id="IPR050467">
    <property type="entry name" value="LRFN"/>
</dbReference>
<keyword evidence="5" id="KW-0677">Repeat</keyword>
<feature type="compositionally biased region" description="Basic and acidic residues" evidence="11">
    <location>
        <begin position="1345"/>
        <end position="1363"/>
    </location>
</feature>
<feature type="domain" description="Ig-like" evidence="13">
    <location>
        <begin position="1826"/>
        <end position="1921"/>
    </location>
</feature>
<feature type="domain" description="Ig-like" evidence="13">
    <location>
        <begin position="1607"/>
        <end position="1699"/>
    </location>
</feature>
<feature type="domain" description="Ig-like" evidence="13">
    <location>
        <begin position="1511"/>
        <end position="1602"/>
    </location>
</feature>
<feature type="domain" description="Ig-like" evidence="13">
    <location>
        <begin position="2508"/>
        <end position="2594"/>
    </location>
</feature>
<dbReference type="PANTHER" id="PTHR45842">
    <property type="entry name" value="SYNAPTIC ADHESION-LIKE MOLECULE SALM"/>
    <property type="match status" value="1"/>
</dbReference>
<feature type="compositionally biased region" description="Polar residues" evidence="11">
    <location>
        <begin position="1201"/>
        <end position="1223"/>
    </location>
</feature>
<dbReference type="InterPro" id="IPR003591">
    <property type="entry name" value="Leu-rich_rpt_typical-subtyp"/>
</dbReference>
<keyword evidence="4 12" id="KW-0732">Signal</keyword>
<keyword evidence="9" id="KW-0325">Glycoprotein</keyword>
<feature type="domain" description="Ig-like" evidence="13">
    <location>
        <begin position="1414"/>
        <end position="1502"/>
    </location>
</feature>